<evidence type="ECO:0000256" key="14">
    <source>
        <dbReference type="ARBA" id="ARBA00022884"/>
    </source>
</evidence>
<reference evidence="27 28" key="1">
    <citation type="journal article" date="2018" name="Sci. Rep.">
        <title>Genome sequence of the cauliflower mushroom Sparassis crispa (Hanabiratake) and its association with beneficial usage.</title>
        <authorList>
            <person name="Kiyama R."/>
            <person name="Furutani Y."/>
            <person name="Kawaguchi K."/>
            <person name="Nakanishi T."/>
        </authorList>
    </citation>
    <scope>NUCLEOTIDE SEQUENCE [LARGE SCALE GENOMIC DNA]</scope>
</reference>
<evidence type="ECO:0000256" key="10">
    <source>
        <dbReference type="ARBA" id="ARBA00022759"/>
    </source>
</evidence>
<dbReference type="Pfam" id="PF00665">
    <property type="entry name" value="rve"/>
    <property type="match status" value="1"/>
</dbReference>
<dbReference type="GO" id="GO:0003887">
    <property type="term" value="F:DNA-directed DNA polymerase activity"/>
    <property type="evidence" value="ECO:0007669"/>
    <property type="project" value="UniProtKB-KW"/>
</dbReference>
<keyword evidence="17" id="KW-0239">DNA-directed DNA polymerase</keyword>
<keyword evidence="23" id="KW-0863">Zinc-finger</keyword>
<name>A0A401GQU6_9APHY</name>
<dbReference type="InterPro" id="IPR013103">
    <property type="entry name" value="RVT_2"/>
</dbReference>
<evidence type="ECO:0000256" key="3">
    <source>
        <dbReference type="ARBA" id="ARBA00022612"/>
    </source>
</evidence>
<feature type="region of interest" description="Disordered" evidence="24">
    <location>
        <begin position="336"/>
        <end position="376"/>
    </location>
</feature>
<organism evidence="27 28">
    <name type="scientific">Sparassis crispa</name>
    <dbReference type="NCBI Taxonomy" id="139825"/>
    <lineage>
        <taxon>Eukaryota</taxon>
        <taxon>Fungi</taxon>
        <taxon>Dikarya</taxon>
        <taxon>Basidiomycota</taxon>
        <taxon>Agaricomycotina</taxon>
        <taxon>Agaricomycetes</taxon>
        <taxon>Polyporales</taxon>
        <taxon>Sparassidaceae</taxon>
        <taxon>Sparassis</taxon>
    </lineage>
</organism>
<feature type="compositionally biased region" description="Low complexity" evidence="24">
    <location>
        <begin position="55"/>
        <end position="69"/>
    </location>
</feature>
<dbReference type="EMBL" id="BFAD01000006">
    <property type="protein sequence ID" value="GBE84596.1"/>
    <property type="molecule type" value="Genomic_DNA"/>
</dbReference>
<evidence type="ECO:0000256" key="5">
    <source>
        <dbReference type="ARBA" id="ARBA00022695"/>
    </source>
</evidence>
<feature type="compositionally biased region" description="Pro residues" evidence="24">
    <location>
        <begin position="893"/>
        <end position="907"/>
    </location>
</feature>
<dbReference type="Pfam" id="PF25597">
    <property type="entry name" value="SH3_retrovirus"/>
    <property type="match status" value="1"/>
</dbReference>
<dbReference type="GO" id="GO:0006310">
    <property type="term" value="P:DNA recombination"/>
    <property type="evidence" value="ECO:0007669"/>
    <property type="project" value="UniProtKB-KW"/>
</dbReference>
<keyword evidence="15" id="KW-0229">DNA integration</keyword>
<comment type="function">
    <text evidence="1">The aspartyl protease (PR) mediates the proteolytic cleavages of the Gag and Gag-Pol polyproteins after assembly of the VLP.</text>
</comment>
<comment type="catalytic activity">
    <reaction evidence="22">
        <text>DNA(n) + a 2'-deoxyribonucleoside 5'-triphosphate = DNA(n+1) + diphosphate</text>
        <dbReference type="Rhea" id="RHEA:22508"/>
        <dbReference type="Rhea" id="RHEA-COMP:17339"/>
        <dbReference type="Rhea" id="RHEA-COMP:17340"/>
        <dbReference type="ChEBI" id="CHEBI:33019"/>
        <dbReference type="ChEBI" id="CHEBI:61560"/>
        <dbReference type="ChEBI" id="CHEBI:173112"/>
        <dbReference type="EC" id="2.7.7.7"/>
    </reaction>
</comment>
<evidence type="ECO:0000259" key="25">
    <source>
        <dbReference type="PROSITE" id="PS50158"/>
    </source>
</evidence>
<dbReference type="GO" id="GO:0005524">
    <property type="term" value="F:ATP binding"/>
    <property type="evidence" value="ECO:0007669"/>
    <property type="project" value="UniProtKB-KW"/>
</dbReference>
<evidence type="ECO:0000256" key="1">
    <source>
        <dbReference type="ARBA" id="ARBA00002180"/>
    </source>
</evidence>
<gene>
    <name evidence="27" type="ORF">SCP_0605750</name>
</gene>
<dbReference type="PROSITE" id="PS50158">
    <property type="entry name" value="ZF_CCHC"/>
    <property type="match status" value="1"/>
</dbReference>
<evidence type="ECO:0000256" key="24">
    <source>
        <dbReference type="SAM" id="MobiDB-lite"/>
    </source>
</evidence>
<dbReference type="InterPro" id="IPR054722">
    <property type="entry name" value="PolX-like_BBD"/>
</dbReference>
<dbReference type="GO" id="GO:0005634">
    <property type="term" value="C:nucleus"/>
    <property type="evidence" value="ECO:0007669"/>
    <property type="project" value="UniProtKB-ARBA"/>
</dbReference>
<dbReference type="InterPro" id="IPR036397">
    <property type="entry name" value="RNaseH_sf"/>
</dbReference>
<dbReference type="GO" id="GO:0004190">
    <property type="term" value="F:aspartic-type endopeptidase activity"/>
    <property type="evidence" value="ECO:0007669"/>
    <property type="project" value="UniProtKB-KW"/>
</dbReference>
<dbReference type="Pfam" id="PF13976">
    <property type="entry name" value="gag_pre-integrs"/>
    <property type="match status" value="1"/>
</dbReference>
<evidence type="ECO:0000256" key="22">
    <source>
        <dbReference type="ARBA" id="ARBA00049244"/>
    </source>
</evidence>
<evidence type="ECO:0000256" key="9">
    <source>
        <dbReference type="ARBA" id="ARBA00022750"/>
    </source>
</evidence>
<keyword evidence="11" id="KW-0378">Hydrolase</keyword>
<feature type="region of interest" description="Disordered" evidence="24">
    <location>
        <begin position="1"/>
        <end position="92"/>
    </location>
</feature>
<keyword evidence="7" id="KW-0479">Metal-binding</keyword>
<comment type="caution">
    <text evidence="27">The sequence shown here is derived from an EMBL/GenBank/DDBJ whole genome shotgun (WGS) entry which is preliminary data.</text>
</comment>
<evidence type="ECO:0000256" key="7">
    <source>
        <dbReference type="ARBA" id="ARBA00022723"/>
    </source>
</evidence>
<feature type="compositionally biased region" description="Polar residues" evidence="24">
    <location>
        <begin position="827"/>
        <end position="847"/>
    </location>
</feature>
<feature type="compositionally biased region" description="Low complexity" evidence="24">
    <location>
        <begin position="8"/>
        <end position="19"/>
    </location>
</feature>
<dbReference type="InterPro" id="IPR025724">
    <property type="entry name" value="GAG-pre-integrase_dom"/>
</dbReference>
<evidence type="ECO:0000256" key="6">
    <source>
        <dbReference type="ARBA" id="ARBA00022722"/>
    </source>
</evidence>
<keyword evidence="17" id="KW-0808">Transferase</keyword>
<sequence length="1512" mass="169014">MSGERRNPWSGRSSPRGRSPTPPPLRRAYWDEPGTPTGGHRPRARPQRSGENLYAQSSPRGSAAPSRRPTPSPNAGGRRYRPLGEGGAEHWTLHKDTDHSSHMNLTKLPHKLTPTNYVSWMTTMESTLDTIELFEYATGEVPEPDPDVDEARARRWKRANACVRLILASNMTEEVVSQISHLTVAAQVWQEVRRLFAGETLTDWTLLITSLITTKYADGEDLTLHIAKMKAYRRDLILMSRNIPDDLYACFIRISMPQSWNYVFSGLSQYYTSSEIERRLKEEYAIRQNQQSTARAYNAKQQSGKRSKKEYKPGDPFCKNCERPGHYIKDCWSKGGGAEGKGTRSKKKEKKDLEKQDAKGKERVNEAKEDSDHLSCMAAPGSSSRFTWILDGGSTTHICRTKSAFITFTPSSKTIGGIRKTGPQLEVHGRGDILILCHVHSGDQHIVMLRNVCYCPDARDNIISESRMDQKGLSIHKQNGLVAVQNSNGKVIMEGARRRDLYELDCAIAPPSSHPSEISFAAQLSPSDSELWHRRLAHIGQGSLQYMVKHALVTGLDLKSVETLGPCDGCAKGKHHQAPFPKQATNRATSILHRLHMDLQGPFDLSITGYRYTLAVVDDYSRKGWKAFLKAKSDATSEIKDLITRLETFSDKKVKIVRSDGGGEFIGNDLQTYFKSKGIKHETSAPHTPPQNGVAECYNQTTHEHALCMLQEANMSWGFWPEAHAYASLVCNRSPTRALVESTPNEKFYGKKPDVSTLRIFGACCHVRVPPESRKKLDAHSLDGIFCGFAPNQKAYKIWIPLRHKFMVSRDVIVYENVPTMPEDNDQNPALSEGMTASKSTQSNSPDTAVGREPSTTSPPHPPTPQASASPAPAPIPTPPENQPSTASAPTPTSTPAPAPMPPPAPAPLRRSERVTRPSWIKQAAEKQQAQEQAMKTHNKAIKEARTLRRQMKVQARTAPEPIPEDAAVPMTPEGDVAQVAYMAAFGTDMPMNFREATKCSEADNWWTAMHEEIDMLQRRGTWVLEDLPPGRKAIGNRWTYVIKRGPQGEILRYKARLVAQGFSQIPGIDFNDTFSPTVRLESLRAILHLTAAHGWHRGQDDVTGAFLHSKVDVIIYMQQPVGFDDGTGRVCCLLLSLYGLRQSSHLWNEYMDGQLSTISFHQLICDSAIYVRRTETGANSILAIHVDNTLSFSDSAEELASVRKQLHSIFEMKEEDPNWLMDFELIDNPQERTVSISHRQYISTILRRFKMENCIPVPTPMESSLHLSVHDAPSTPEEIAEMKNRPYRELVGALTWISVISRPDVAFVSAHLAQFNANPGKRHWEAAKRVLRYLAGTRDLRLELGTADEEGDTNELVGYTDADWVRDVDTLRSVSAYVFQLGNSSIAWSSKRQTTIASSSTESEYMALSYGAKQALWYRHFLTEIGLTLGGTPTTLLTDNMAAKDIAKDTRHHGRTKHIDVQHHFVRERIQDGNFNVIHCPTAANIADGLTKPLDKEPFSKMVSDLGLSLH</sequence>
<keyword evidence="14" id="KW-0694">RNA-binding</keyword>
<comment type="catalytic activity">
    <reaction evidence="21">
        <text>DNA(n) + a 2'-deoxyribonucleoside 5'-triphosphate = DNA(n+1) + diphosphate</text>
        <dbReference type="Rhea" id="RHEA:22508"/>
        <dbReference type="Rhea" id="RHEA-COMP:17339"/>
        <dbReference type="Rhea" id="RHEA-COMP:17340"/>
        <dbReference type="ChEBI" id="CHEBI:33019"/>
        <dbReference type="ChEBI" id="CHEBI:61560"/>
        <dbReference type="ChEBI" id="CHEBI:173112"/>
        <dbReference type="EC" id="2.7.7.49"/>
    </reaction>
</comment>
<evidence type="ECO:0000256" key="8">
    <source>
        <dbReference type="ARBA" id="ARBA00022741"/>
    </source>
</evidence>
<accession>A0A401GQU6</accession>
<keyword evidence="10" id="KW-0255">Endonuclease</keyword>
<dbReference type="GO" id="GO:0004519">
    <property type="term" value="F:endonuclease activity"/>
    <property type="evidence" value="ECO:0007669"/>
    <property type="project" value="UniProtKB-KW"/>
</dbReference>
<keyword evidence="5" id="KW-0548">Nucleotidyltransferase</keyword>
<keyword evidence="28" id="KW-1185">Reference proteome</keyword>
<keyword evidence="9" id="KW-0064">Aspartyl protease</keyword>
<keyword evidence="4" id="KW-0645">Protease</keyword>
<dbReference type="RefSeq" id="XP_027615509.1">
    <property type="nucleotide sequence ID" value="XM_027759708.1"/>
</dbReference>
<evidence type="ECO:0000256" key="15">
    <source>
        <dbReference type="ARBA" id="ARBA00022908"/>
    </source>
</evidence>
<keyword evidence="6" id="KW-0540">Nuclease</keyword>
<evidence type="ECO:0000256" key="21">
    <source>
        <dbReference type="ARBA" id="ARBA00048173"/>
    </source>
</evidence>
<dbReference type="InterPro" id="IPR001878">
    <property type="entry name" value="Znf_CCHC"/>
</dbReference>
<keyword evidence="19" id="KW-0233">DNA recombination</keyword>
<protein>
    <submittedName>
        <fullName evidence="27">Retrovirus-related Pol polyprotein from transposon TNT 1-94</fullName>
    </submittedName>
</protein>
<dbReference type="InterPro" id="IPR039537">
    <property type="entry name" value="Retrotran_Ty1/copia-like"/>
</dbReference>
<dbReference type="InterPro" id="IPR057670">
    <property type="entry name" value="SH3_retrovirus"/>
</dbReference>
<dbReference type="InterPro" id="IPR001584">
    <property type="entry name" value="Integrase_cat-core"/>
</dbReference>
<dbReference type="PROSITE" id="PS50994">
    <property type="entry name" value="INTEGRASE"/>
    <property type="match status" value="1"/>
</dbReference>
<dbReference type="GO" id="GO:0032196">
    <property type="term" value="P:transposition"/>
    <property type="evidence" value="ECO:0007669"/>
    <property type="project" value="UniProtKB-KW"/>
</dbReference>
<keyword evidence="20" id="KW-0511">Multifunctional enzyme</keyword>
<keyword evidence="3" id="KW-1188">Viral release from host cell</keyword>
<evidence type="ECO:0000256" key="16">
    <source>
        <dbReference type="ARBA" id="ARBA00022918"/>
    </source>
</evidence>
<dbReference type="GeneID" id="38781513"/>
<dbReference type="InterPro" id="IPR012337">
    <property type="entry name" value="RNaseH-like_sf"/>
</dbReference>
<dbReference type="PANTHER" id="PTHR42648:SF11">
    <property type="entry name" value="TRANSPOSON TY4-P GAG-POL POLYPROTEIN"/>
    <property type="match status" value="1"/>
</dbReference>
<dbReference type="OrthoDB" id="3261476at2759"/>
<evidence type="ECO:0000313" key="27">
    <source>
        <dbReference type="EMBL" id="GBE84596.1"/>
    </source>
</evidence>
<evidence type="ECO:0000256" key="20">
    <source>
        <dbReference type="ARBA" id="ARBA00023268"/>
    </source>
</evidence>
<keyword evidence="16" id="KW-0695">RNA-directed DNA polymerase</keyword>
<evidence type="ECO:0000256" key="11">
    <source>
        <dbReference type="ARBA" id="ARBA00022801"/>
    </source>
</evidence>
<feature type="compositionally biased region" description="Basic and acidic residues" evidence="24">
    <location>
        <begin position="350"/>
        <end position="373"/>
    </location>
</feature>
<dbReference type="PANTHER" id="PTHR42648">
    <property type="entry name" value="TRANSPOSASE, PUTATIVE-RELATED"/>
    <property type="match status" value="1"/>
</dbReference>
<dbReference type="GO" id="GO:0003723">
    <property type="term" value="F:RNA binding"/>
    <property type="evidence" value="ECO:0007669"/>
    <property type="project" value="UniProtKB-KW"/>
</dbReference>
<feature type="domain" description="Integrase catalytic" evidence="26">
    <location>
        <begin position="577"/>
        <end position="752"/>
    </location>
</feature>
<feature type="compositionally biased region" description="Polar residues" evidence="24">
    <location>
        <begin position="291"/>
        <end position="302"/>
    </location>
</feature>
<feature type="domain" description="CCHC-type" evidence="25">
    <location>
        <begin position="318"/>
        <end position="331"/>
    </location>
</feature>
<feature type="compositionally biased region" description="Pro residues" evidence="24">
    <location>
        <begin position="872"/>
        <end position="882"/>
    </location>
</feature>
<evidence type="ECO:0000256" key="2">
    <source>
        <dbReference type="ARBA" id="ARBA00022578"/>
    </source>
</evidence>
<dbReference type="GO" id="GO:0006508">
    <property type="term" value="P:proteolysis"/>
    <property type="evidence" value="ECO:0007669"/>
    <property type="project" value="UniProtKB-KW"/>
</dbReference>
<evidence type="ECO:0000259" key="26">
    <source>
        <dbReference type="PROSITE" id="PS50994"/>
    </source>
</evidence>
<keyword evidence="2" id="KW-0815">Transposition</keyword>
<evidence type="ECO:0000313" key="28">
    <source>
        <dbReference type="Proteomes" id="UP000287166"/>
    </source>
</evidence>
<keyword evidence="13" id="KW-0460">Magnesium</keyword>
<dbReference type="GO" id="GO:0003964">
    <property type="term" value="F:RNA-directed DNA polymerase activity"/>
    <property type="evidence" value="ECO:0007669"/>
    <property type="project" value="UniProtKB-KW"/>
</dbReference>
<dbReference type="GO" id="GO:0008270">
    <property type="term" value="F:zinc ion binding"/>
    <property type="evidence" value="ECO:0007669"/>
    <property type="project" value="UniProtKB-KW"/>
</dbReference>
<dbReference type="Pfam" id="PF14223">
    <property type="entry name" value="Retrotran_gag_2"/>
    <property type="match status" value="1"/>
</dbReference>
<dbReference type="CDD" id="cd09272">
    <property type="entry name" value="RNase_HI_RT_Ty1"/>
    <property type="match status" value="1"/>
</dbReference>
<evidence type="ECO:0000256" key="18">
    <source>
        <dbReference type="ARBA" id="ARBA00023113"/>
    </source>
</evidence>
<evidence type="ECO:0000256" key="12">
    <source>
        <dbReference type="ARBA" id="ARBA00022840"/>
    </source>
</evidence>
<dbReference type="SUPFAM" id="SSF56672">
    <property type="entry name" value="DNA/RNA polymerases"/>
    <property type="match status" value="1"/>
</dbReference>
<keyword evidence="8" id="KW-0547">Nucleotide-binding</keyword>
<evidence type="ECO:0000256" key="17">
    <source>
        <dbReference type="ARBA" id="ARBA00022932"/>
    </source>
</evidence>
<proteinExistence type="predicted"/>
<keyword evidence="18" id="KW-0917">Virion maturation</keyword>
<evidence type="ECO:0000256" key="23">
    <source>
        <dbReference type="PROSITE-ProRule" id="PRU00047"/>
    </source>
</evidence>
<dbReference type="Pfam" id="PF07727">
    <property type="entry name" value="RVT_2"/>
    <property type="match status" value="1"/>
</dbReference>
<evidence type="ECO:0000256" key="4">
    <source>
        <dbReference type="ARBA" id="ARBA00022670"/>
    </source>
</evidence>
<dbReference type="InterPro" id="IPR043502">
    <property type="entry name" value="DNA/RNA_pol_sf"/>
</dbReference>
<feature type="region of interest" description="Disordered" evidence="24">
    <location>
        <begin position="291"/>
        <end position="315"/>
    </location>
</feature>
<dbReference type="STRING" id="139825.A0A401GQU6"/>
<evidence type="ECO:0000256" key="19">
    <source>
        <dbReference type="ARBA" id="ARBA00023172"/>
    </source>
</evidence>
<dbReference type="Proteomes" id="UP000287166">
    <property type="component" value="Unassembled WGS sequence"/>
</dbReference>
<keyword evidence="23" id="KW-0862">Zinc</keyword>
<dbReference type="GO" id="GO:0015074">
    <property type="term" value="P:DNA integration"/>
    <property type="evidence" value="ECO:0007669"/>
    <property type="project" value="UniProtKB-KW"/>
</dbReference>
<dbReference type="Pfam" id="PF22936">
    <property type="entry name" value="Pol_BBD"/>
    <property type="match status" value="1"/>
</dbReference>
<dbReference type="SUPFAM" id="SSF53098">
    <property type="entry name" value="Ribonuclease H-like"/>
    <property type="match status" value="1"/>
</dbReference>
<evidence type="ECO:0000256" key="13">
    <source>
        <dbReference type="ARBA" id="ARBA00022842"/>
    </source>
</evidence>
<feature type="region of interest" description="Disordered" evidence="24">
    <location>
        <begin position="820"/>
        <end position="915"/>
    </location>
</feature>
<keyword evidence="12" id="KW-0067">ATP-binding</keyword>
<dbReference type="Gene3D" id="3.30.420.10">
    <property type="entry name" value="Ribonuclease H-like superfamily/Ribonuclease H"/>
    <property type="match status" value="1"/>
</dbReference>
<dbReference type="InParanoid" id="A0A401GQU6"/>